<evidence type="ECO:0000256" key="1">
    <source>
        <dbReference type="SAM" id="SignalP"/>
    </source>
</evidence>
<evidence type="ECO:0000313" key="3">
    <source>
        <dbReference type="Proteomes" id="UP000033859"/>
    </source>
</evidence>
<accession>A0A0G0XPL5</accession>
<protein>
    <submittedName>
        <fullName evidence="2">Uncharacterized protein</fullName>
    </submittedName>
</protein>
<feature type="chain" id="PRO_5002535365" evidence="1">
    <location>
        <begin position="24"/>
        <end position="140"/>
    </location>
</feature>
<evidence type="ECO:0000313" key="2">
    <source>
        <dbReference type="EMBL" id="KKS26770.1"/>
    </source>
</evidence>
<dbReference type="AlphaFoldDB" id="A0A0G0XPL5"/>
<organism evidence="2 3">
    <name type="scientific">Candidatus Yanofskybacteria bacterium GW2011_GWC2_41_9</name>
    <dbReference type="NCBI Taxonomy" id="1619029"/>
    <lineage>
        <taxon>Bacteria</taxon>
        <taxon>Candidatus Yanofskyibacteriota</taxon>
    </lineage>
</organism>
<name>A0A0G0XPL5_9BACT</name>
<keyword evidence="1" id="KW-0732">Signal</keyword>
<reference evidence="2 3" key="1">
    <citation type="journal article" date="2015" name="Nature">
        <title>rRNA introns, odd ribosomes, and small enigmatic genomes across a large radiation of phyla.</title>
        <authorList>
            <person name="Brown C.T."/>
            <person name="Hug L.A."/>
            <person name="Thomas B.C."/>
            <person name="Sharon I."/>
            <person name="Castelle C.J."/>
            <person name="Singh A."/>
            <person name="Wilkins M.J."/>
            <person name="Williams K.H."/>
            <person name="Banfield J.F."/>
        </authorList>
    </citation>
    <scope>NUCLEOTIDE SEQUENCE [LARGE SCALE GENOMIC DNA]</scope>
</reference>
<comment type="caution">
    <text evidence="2">The sequence shown here is derived from an EMBL/GenBank/DDBJ whole genome shotgun (WGS) entry which is preliminary data.</text>
</comment>
<feature type="signal peptide" evidence="1">
    <location>
        <begin position="1"/>
        <end position="23"/>
    </location>
</feature>
<sequence length="140" mass="15208">MKKILFAFVLAAMSLGMFGFASADVTPTPAPTPGLVCMQNAIAKRDGSIITAFGKFSTAITTALNARKNDLIAAWGVNNTKERRRAIKASWNAFGKSNKDARVVLRNERNSAWNQFKVDAKVCRITNIGAEGEKMGNKNL</sequence>
<gene>
    <name evidence="2" type="ORF">UU84_C0017G0004</name>
</gene>
<proteinExistence type="predicted"/>
<dbReference type="Proteomes" id="UP000033859">
    <property type="component" value="Unassembled WGS sequence"/>
</dbReference>
<dbReference type="EMBL" id="LCCE01000017">
    <property type="protein sequence ID" value="KKS26770.1"/>
    <property type="molecule type" value="Genomic_DNA"/>
</dbReference>